<dbReference type="RefSeq" id="WP_008473413.1">
    <property type="nucleotide sequence ID" value="NZ_AYZO01000001.1"/>
</dbReference>
<gene>
    <name evidence="2" type="ORF">BN52_03530</name>
</gene>
<feature type="transmembrane region" description="Helical" evidence="1">
    <location>
        <begin position="7"/>
        <end position="24"/>
    </location>
</feature>
<name>I7LDD3_9LACO</name>
<dbReference type="EMBL" id="CAKC01000059">
    <property type="protein sequence ID" value="CCI87241.1"/>
    <property type="molecule type" value="Genomic_DNA"/>
</dbReference>
<evidence type="ECO:0000256" key="1">
    <source>
        <dbReference type="SAM" id="Phobius"/>
    </source>
</evidence>
<proteinExistence type="predicted"/>
<evidence type="ECO:0000313" key="2">
    <source>
        <dbReference type="EMBL" id="CCI87241.1"/>
    </source>
</evidence>
<keyword evidence="1" id="KW-0472">Membrane</keyword>
<dbReference type="OrthoDB" id="2327971at2"/>
<organism evidence="2 3">
    <name type="scientific">Lactobacillus gigeriorum DSM 23908 = CRBIP 24.85</name>
    <dbReference type="NCBI Taxonomy" id="1423751"/>
    <lineage>
        <taxon>Bacteria</taxon>
        <taxon>Bacillati</taxon>
        <taxon>Bacillota</taxon>
        <taxon>Bacilli</taxon>
        <taxon>Lactobacillales</taxon>
        <taxon>Lactobacillaceae</taxon>
        <taxon>Lactobacillus</taxon>
    </lineage>
</organism>
<dbReference type="Proteomes" id="UP000009326">
    <property type="component" value="Unassembled WGS sequence"/>
</dbReference>
<keyword evidence="1" id="KW-0812">Transmembrane</keyword>
<accession>I7LDD3</accession>
<dbReference type="AlphaFoldDB" id="I7LDD3"/>
<keyword evidence="1" id="KW-1133">Transmembrane helix</keyword>
<sequence>MMIDNLFLKLLWVVVYGFTVYYTFTGQMMVAMYWMAGGMFLQATMDLLVSLFPSWAKKLMENRM</sequence>
<comment type="caution">
    <text evidence="2">The sequence shown here is derived from an EMBL/GenBank/DDBJ whole genome shotgun (WGS) entry which is preliminary data.</text>
</comment>
<protein>
    <submittedName>
        <fullName evidence="2">Hypothetical membrane protein</fullName>
    </submittedName>
</protein>
<feature type="transmembrane region" description="Helical" evidence="1">
    <location>
        <begin position="30"/>
        <end position="56"/>
    </location>
</feature>
<evidence type="ECO:0000313" key="3">
    <source>
        <dbReference type="Proteomes" id="UP000009326"/>
    </source>
</evidence>
<reference evidence="2 3" key="1">
    <citation type="submission" date="2012-06" db="EMBL/GenBank/DDBJ databases">
        <title>Draft genome sequence of Lactobacillus gigeriorum CRBIP 24.85T, isolated from chicken crop.</title>
        <authorList>
            <person name="Cousin S."/>
            <person name="Ma L."/>
            <person name="Creno S."/>
            <person name="Clermont D."/>
            <person name="Loux V."/>
            <person name="Bizet C."/>
            <person name="Bouchier C."/>
        </authorList>
    </citation>
    <scope>NUCLEOTIDE SEQUENCE [LARGE SCALE GENOMIC DNA]</scope>
    <source>
        <strain evidence="3">CRBIP 24.85T</strain>
    </source>
</reference>